<evidence type="ECO:0000259" key="1">
    <source>
        <dbReference type="PROSITE" id="PS51819"/>
    </source>
</evidence>
<reference evidence="3" key="1">
    <citation type="submission" date="2017-11" db="EMBL/GenBank/DDBJ databases">
        <authorList>
            <person name="Kuznetsova I."/>
            <person name="Sazanova A."/>
            <person name="Chirak E."/>
            <person name="Safronova V."/>
            <person name="Willems A."/>
        </authorList>
    </citation>
    <scope>NUCLEOTIDE SEQUENCE [LARGE SCALE GENOMIC DNA]</scope>
    <source>
        <strain evidence="3">CCBAU 03422</strain>
    </source>
</reference>
<evidence type="ECO:0000313" key="3">
    <source>
        <dbReference type="Proteomes" id="UP000241764"/>
    </source>
</evidence>
<dbReference type="AlphaFoldDB" id="A0A2P7AY45"/>
<dbReference type="InterPro" id="IPR003140">
    <property type="entry name" value="PLipase/COase/thioEstase"/>
</dbReference>
<dbReference type="GO" id="GO:0016787">
    <property type="term" value="F:hydrolase activity"/>
    <property type="evidence" value="ECO:0007669"/>
    <property type="project" value="InterPro"/>
</dbReference>
<dbReference type="PANTHER" id="PTHR36110">
    <property type="entry name" value="RING-CLEAVING DIOXYGENASE MHQE-RELATED"/>
    <property type="match status" value="1"/>
</dbReference>
<dbReference type="PROSITE" id="PS51819">
    <property type="entry name" value="VOC"/>
    <property type="match status" value="2"/>
</dbReference>
<dbReference type="Gene3D" id="3.10.180.10">
    <property type="entry name" value="2,3-Dihydroxybiphenyl 1,2-Dioxygenase, domain 1"/>
    <property type="match status" value="2"/>
</dbReference>
<dbReference type="InterPro" id="IPR029058">
    <property type="entry name" value="AB_hydrolase_fold"/>
</dbReference>
<dbReference type="RefSeq" id="WP_106666965.1">
    <property type="nucleotide sequence ID" value="NZ_PGGM01000016.1"/>
</dbReference>
<dbReference type="EMBL" id="PGGM01000016">
    <property type="protein sequence ID" value="PSH59137.1"/>
    <property type="molecule type" value="Genomic_DNA"/>
</dbReference>
<dbReference type="Pfam" id="PF02230">
    <property type="entry name" value="Abhydrolase_2"/>
    <property type="match status" value="1"/>
</dbReference>
<keyword evidence="3" id="KW-1185">Reference proteome</keyword>
<sequence>MAGGIHHITLITRKVQANVDFYVGFLGLRLVKKTGGFEDATQLHLLYGDASGTPGSLITFLVWEDGAPGRVGYGQSSEISLAIAPESIGFWLTRALQFNIAASGPVQEFGEPVLRLFDPDGVIVKLVGSESVQPGHAWSSDGIPASDAVRRIRGATVLTEKPQETRAFLESYFSYTAGDQSETVTRMVSASGDCVDVRDATGFWSSAPGTGTIDHIAFRAGDISEVTATYDHLISNGADATAMHDRKYFHSIYVREPGGTLFEMATDGPGMLIDETSEALGSGLFIPPHFAEESENLKVMLPQFGMPKEERFIYRELPFIHRVYAPDRPDRQTIVLLHGTGGNEASLMPLAAKVAPDATLIGLRGRSNEEGSARWFRRFGPLSFDQKDIRSEAGALAAFIGGAVESYGLDLQQTIFLGYSNGANLLAAMMQLHPHLVRNAVLLRATKVLEEAPEADLSGTRILAVTGDHDLFGAHSPALEAELKKAGADITTASVPAGHETGAHDIEVVRQWLMSKTGQT</sequence>
<protein>
    <submittedName>
        <fullName evidence="2">Ring-cleaving dioxygenase</fullName>
    </submittedName>
</protein>
<evidence type="ECO:0000313" key="2">
    <source>
        <dbReference type="EMBL" id="PSH59137.1"/>
    </source>
</evidence>
<dbReference type="InterPro" id="IPR052537">
    <property type="entry name" value="Extradiol_RC_dioxygenase"/>
</dbReference>
<feature type="domain" description="VOC" evidence="1">
    <location>
        <begin position="151"/>
        <end position="267"/>
    </location>
</feature>
<comment type="caution">
    <text evidence="2">The sequence shown here is derived from an EMBL/GenBank/DDBJ whole genome shotgun (WGS) entry which is preliminary data.</text>
</comment>
<dbReference type="GO" id="GO:0051213">
    <property type="term" value="F:dioxygenase activity"/>
    <property type="evidence" value="ECO:0007669"/>
    <property type="project" value="UniProtKB-KW"/>
</dbReference>
<gene>
    <name evidence="2" type="ORF">CU103_26190</name>
</gene>
<dbReference type="InterPro" id="IPR029068">
    <property type="entry name" value="Glyas_Bleomycin-R_OHBP_Dase"/>
</dbReference>
<dbReference type="Proteomes" id="UP000241764">
    <property type="component" value="Unassembled WGS sequence"/>
</dbReference>
<feature type="domain" description="VOC" evidence="1">
    <location>
        <begin position="4"/>
        <end position="129"/>
    </location>
</feature>
<name>A0A2P7AY45_9HYPH</name>
<dbReference type="InterPro" id="IPR037523">
    <property type="entry name" value="VOC_core"/>
</dbReference>
<dbReference type="Gene3D" id="3.40.50.1820">
    <property type="entry name" value="alpha/beta hydrolase"/>
    <property type="match status" value="1"/>
</dbReference>
<accession>A0A2P7AY45</accession>
<dbReference type="Pfam" id="PF00903">
    <property type="entry name" value="Glyoxalase"/>
    <property type="match status" value="1"/>
</dbReference>
<dbReference type="PANTHER" id="PTHR36110:SF2">
    <property type="entry name" value="RING-CLEAVING DIOXYGENASE MHQE-RELATED"/>
    <property type="match status" value="1"/>
</dbReference>
<keyword evidence="2" id="KW-0223">Dioxygenase</keyword>
<keyword evidence="2" id="KW-0560">Oxidoreductase</keyword>
<organism evidence="2 3">
    <name type="scientific">Phyllobacterium sophorae</name>
    <dbReference type="NCBI Taxonomy" id="1520277"/>
    <lineage>
        <taxon>Bacteria</taxon>
        <taxon>Pseudomonadati</taxon>
        <taxon>Pseudomonadota</taxon>
        <taxon>Alphaproteobacteria</taxon>
        <taxon>Hyphomicrobiales</taxon>
        <taxon>Phyllobacteriaceae</taxon>
        <taxon>Phyllobacterium</taxon>
    </lineage>
</organism>
<dbReference type="SUPFAM" id="SSF53474">
    <property type="entry name" value="alpha/beta-Hydrolases"/>
    <property type="match status" value="1"/>
</dbReference>
<dbReference type="OrthoDB" id="9785698at2"/>
<proteinExistence type="predicted"/>
<dbReference type="SUPFAM" id="SSF54593">
    <property type="entry name" value="Glyoxalase/Bleomycin resistance protein/Dihydroxybiphenyl dioxygenase"/>
    <property type="match status" value="1"/>
</dbReference>
<dbReference type="InterPro" id="IPR004360">
    <property type="entry name" value="Glyas_Fos-R_dOase_dom"/>
</dbReference>